<feature type="region of interest" description="Disordered" evidence="1">
    <location>
        <begin position="1"/>
        <end position="20"/>
    </location>
</feature>
<feature type="compositionally biased region" description="Acidic residues" evidence="1">
    <location>
        <begin position="1"/>
        <end position="11"/>
    </location>
</feature>
<gene>
    <name evidence="2" type="ORF">Hamer_G024367</name>
</gene>
<protein>
    <submittedName>
        <fullName evidence="2">Uncharacterized protein</fullName>
    </submittedName>
</protein>
<accession>A0A8J5ML21</accession>
<evidence type="ECO:0000256" key="1">
    <source>
        <dbReference type="SAM" id="MobiDB-lite"/>
    </source>
</evidence>
<organism evidence="2 3">
    <name type="scientific">Homarus americanus</name>
    <name type="common">American lobster</name>
    <dbReference type="NCBI Taxonomy" id="6706"/>
    <lineage>
        <taxon>Eukaryota</taxon>
        <taxon>Metazoa</taxon>
        <taxon>Ecdysozoa</taxon>
        <taxon>Arthropoda</taxon>
        <taxon>Crustacea</taxon>
        <taxon>Multicrustacea</taxon>
        <taxon>Malacostraca</taxon>
        <taxon>Eumalacostraca</taxon>
        <taxon>Eucarida</taxon>
        <taxon>Decapoda</taxon>
        <taxon>Pleocyemata</taxon>
        <taxon>Astacidea</taxon>
        <taxon>Nephropoidea</taxon>
        <taxon>Nephropidae</taxon>
        <taxon>Homarus</taxon>
    </lineage>
</organism>
<sequence>MTRPLDDDDDDGGRNFNGRDSYRSLMYTFRIPVTTISKIIPEVCKALYEILKEDYLKGILV</sequence>
<comment type="caution">
    <text evidence="2">The sequence shown here is derived from an EMBL/GenBank/DDBJ whole genome shotgun (WGS) entry which is preliminary data.</text>
</comment>
<evidence type="ECO:0000313" key="2">
    <source>
        <dbReference type="EMBL" id="KAG7155344.1"/>
    </source>
</evidence>
<dbReference type="Proteomes" id="UP000747542">
    <property type="component" value="Unassembled WGS sequence"/>
</dbReference>
<evidence type="ECO:0000313" key="3">
    <source>
        <dbReference type="Proteomes" id="UP000747542"/>
    </source>
</evidence>
<name>A0A8J5ML21_HOMAM</name>
<dbReference type="EMBL" id="JAHLQT010041960">
    <property type="protein sequence ID" value="KAG7155344.1"/>
    <property type="molecule type" value="Genomic_DNA"/>
</dbReference>
<proteinExistence type="predicted"/>
<keyword evidence="3" id="KW-1185">Reference proteome</keyword>
<dbReference type="AlphaFoldDB" id="A0A8J5ML21"/>
<reference evidence="2" key="1">
    <citation type="journal article" date="2021" name="Sci. Adv.">
        <title>The American lobster genome reveals insights on longevity, neural, and immune adaptations.</title>
        <authorList>
            <person name="Polinski J.M."/>
            <person name="Zimin A.V."/>
            <person name="Clark K.F."/>
            <person name="Kohn A.B."/>
            <person name="Sadowski N."/>
            <person name="Timp W."/>
            <person name="Ptitsyn A."/>
            <person name="Khanna P."/>
            <person name="Romanova D.Y."/>
            <person name="Williams P."/>
            <person name="Greenwood S.J."/>
            <person name="Moroz L.L."/>
            <person name="Walt D.R."/>
            <person name="Bodnar A.G."/>
        </authorList>
    </citation>
    <scope>NUCLEOTIDE SEQUENCE</scope>
    <source>
        <strain evidence="2">GMGI-L3</strain>
    </source>
</reference>